<feature type="region of interest" description="Disordered" evidence="1">
    <location>
        <begin position="1"/>
        <end position="22"/>
    </location>
</feature>
<feature type="transmembrane region" description="Helical" evidence="2">
    <location>
        <begin position="250"/>
        <end position="272"/>
    </location>
</feature>
<feature type="transmembrane region" description="Helical" evidence="2">
    <location>
        <begin position="181"/>
        <end position="202"/>
    </location>
</feature>
<evidence type="ECO:0000256" key="1">
    <source>
        <dbReference type="SAM" id="MobiDB-lite"/>
    </source>
</evidence>
<organism evidence="4">
    <name type="scientific">Ajellomyces dermatitidis (strain ATCC 18188 / CBS 674.68)</name>
    <name type="common">Blastomyces dermatitidis</name>
    <dbReference type="NCBI Taxonomy" id="653446"/>
    <lineage>
        <taxon>Eukaryota</taxon>
        <taxon>Fungi</taxon>
        <taxon>Dikarya</taxon>
        <taxon>Ascomycota</taxon>
        <taxon>Pezizomycotina</taxon>
        <taxon>Eurotiomycetes</taxon>
        <taxon>Eurotiomycetidae</taxon>
        <taxon>Onygenales</taxon>
        <taxon>Ajellomycetaceae</taxon>
        <taxon>Blastomyces</taxon>
    </lineage>
</organism>
<keyword evidence="2" id="KW-1133">Transmembrane helix</keyword>
<accession>A0A0J9EQR9</accession>
<dbReference type="PANTHER" id="PTHR33741:SF5">
    <property type="entry name" value="TRANSMEMBRANE PROTEIN DDB_G0269096-RELATED"/>
    <property type="match status" value="1"/>
</dbReference>
<sequence>MHAIRKVCQPQNGSGIGNTDEAGRESRRLRLCLATMATTPLDYLRSSTDRGPNEPNQRALVGGFEAMAGMFQVTGLTRRHPPKLGRLLNRYVPYPRWHLIPLPVAHFLGHRTQPPKKPGNVLVMLWSIVGVFCGLAIVAAVTKNIPRFQAHGSFTMISSFGATAVLEYCSIDSPLAQPRNAFLGQIIASVIGAGIAKLFALHPHAESWFWLGGPVACAVAVAAMIFSKTIHPPAGATALMACIDPGTRRLGWLLIPLVMLSSSLILATALLLNNIQRRFPLYWWTPENLRPAERPEKDLEEMASSDDDERTPTGSAIMIRQMSKQDQLIVIRGGQVIISDGLVLSPEEVQCLDLLSKRI</sequence>
<evidence type="ECO:0000259" key="3">
    <source>
        <dbReference type="Pfam" id="PF04982"/>
    </source>
</evidence>
<feature type="transmembrane region" description="Helical" evidence="2">
    <location>
        <begin position="121"/>
        <end position="142"/>
    </location>
</feature>
<dbReference type="Proteomes" id="UP000007802">
    <property type="component" value="Unassembled WGS sequence"/>
</dbReference>
<dbReference type="Pfam" id="PF04982">
    <property type="entry name" value="TM_HPP"/>
    <property type="match status" value="1"/>
</dbReference>
<dbReference type="EMBL" id="GG749472">
    <property type="protein sequence ID" value="KMW68376.1"/>
    <property type="molecule type" value="Genomic_DNA"/>
</dbReference>
<feature type="transmembrane region" description="Helical" evidence="2">
    <location>
        <begin position="208"/>
        <end position="230"/>
    </location>
</feature>
<dbReference type="AlphaFoldDB" id="A0A0J9EQR9"/>
<keyword evidence="2" id="KW-0472">Membrane</keyword>
<dbReference type="OrthoDB" id="2016548at2759"/>
<protein>
    <recommendedName>
        <fullName evidence="3">HPP transmembrane region domain-containing protein</fullName>
    </recommendedName>
</protein>
<evidence type="ECO:0000256" key="2">
    <source>
        <dbReference type="SAM" id="Phobius"/>
    </source>
</evidence>
<gene>
    <name evidence="4" type="ORF">BDDG_12786</name>
</gene>
<evidence type="ECO:0000313" key="4">
    <source>
        <dbReference type="EMBL" id="KMW68376.1"/>
    </source>
</evidence>
<proteinExistence type="predicted"/>
<dbReference type="InterPro" id="IPR007065">
    <property type="entry name" value="HPP"/>
</dbReference>
<reference evidence="4" key="1">
    <citation type="submission" date="2010-03" db="EMBL/GenBank/DDBJ databases">
        <title>Annotation of Blastomyces dermatitidis strain ATCC 18188.</title>
        <authorList>
            <consortium name="The Broad Institute Genome Sequencing Platform"/>
            <consortium name="Broad Institute Genome Sequencing Center for Infectious Disease."/>
            <person name="Cuomo C."/>
            <person name="Klein B."/>
            <person name="Sullivan T."/>
            <person name="Heitman J."/>
            <person name="Young S."/>
            <person name="Zeng Q."/>
            <person name="Gargeya S."/>
            <person name="Alvarado L."/>
            <person name="Berlin A.M."/>
            <person name="Chapman S.B."/>
            <person name="Chen Z."/>
            <person name="Freedman E."/>
            <person name="Gellesch M."/>
            <person name="Goldberg J."/>
            <person name="Griggs A."/>
            <person name="Gujja S."/>
            <person name="Heilman E."/>
            <person name="Heiman D."/>
            <person name="Howarth C."/>
            <person name="Mehta T."/>
            <person name="Neiman D."/>
            <person name="Pearson M."/>
            <person name="Roberts A."/>
            <person name="Saif S."/>
            <person name="Shea T."/>
            <person name="Shenoy N."/>
            <person name="Sisk P."/>
            <person name="Stolte C."/>
            <person name="Sykes S."/>
            <person name="White J."/>
            <person name="Yandava C."/>
            <person name="Haas B."/>
            <person name="Nusbaum C."/>
            <person name="Birren B."/>
        </authorList>
    </citation>
    <scope>NUCLEOTIDE SEQUENCE</scope>
    <source>
        <strain evidence="4">ATCC 18188</strain>
    </source>
</reference>
<name>A0A0J9EQR9_AJEDA</name>
<keyword evidence="2" id="KW-0812">Transmembrane</keyword>
<dbReference type="InterPro" id="IPR058581">
    <property type="entry name" value="TM_HPP"/>
</dbReference>
<dbReference type="PANTHER" id="PTHR33741">
    <property type="entry name" value="TRANSMEMBRANE PROTEIN DDB_G0269096-RELATED"/>
    <property type="match status" value="1"/>
</dbReference>
<feature type="domain" description="HPP transmembrane region" evidence="3">
    <location>
        <begin position="119"/>
        <end position="280"/>
    </location>
</feature>